<keyword evidence="2" id="KW-0396">Initiation factor</keyword>
<keyword evidence="2" id="KW-0648">Protein biosynthesis</keyword>
<accession>A0A167TES7</accession>
<dbReference type="PATRIC" id="fig|294699.3.peg.222"/>
<dbReference type="Pfam" id="PF02486">
    <property type="entry name" value="Rep_trans"/>
    <property type="match status" value="1"/>
</dbReference>
<dbReference type="KEGG" id="aamy:GFC30_242"/>
<dbReference type="GO" id="GO:0003743">
    <property type="term" value="F:translation initiation factor activity"/>
    <property type="evidence" value="ECO:0007669"/>
    <property type="project" value="UniProtKB-KW"/>
</dbReference>
<proteinExistence type="predicted"/>
<dbReference type="Proteomes" id="UP000076865">
    <property type="component" value="Chromosome"/>
</dbReference>
<dbReference type="EMBL" id="CP015438">
    <property type="protein sequence ID" value="ANB60414.1"/>
    <property type="molecule type" value="Genomic_DNA"/>
</dbReference>
<dbReference type="AlphaFoldDB" id="A0A167TES7"/>
<sequence>MSISPFWNHQVKGSNVCKTTYRHLFEAETELWLCPFDGIHMVTGSDLSGQFRDLLDSHGIRRLFTKLDANEFGYGECVKLGCITVFMNPTFRNTSRYKVIINPSKAGMSFNQLHQWMSFIVDDPRDLLISRIDPKVDHHDMNLDDLFDKIWVPRVRKTNDIFKDQGTMYFGSRKSDWQVCVYNKAKEQGIIGDWSRIEIRIRFKRAQRIDALTFFSRLKGYQPFKEVYIVENDQFFHDLCLHWRVDASLYSVQECLKSLTPYQRKQVLGTLQSYGKIRDLQREFELQLEQWLNPSSYQGTTPHLSETESIDNPVGKSFPYSVGDYILIVVPRWNCNNWLRIIVLKSVDDLGRSPPPVDRVVLLARG</sequence>
<gene>
    <name evidence="2" type="ORF">GFC30_242</name>
</gene>
<name>A0A167TES7_9BACL</name>
<reference evidence="2 3" key="1">
    <citation type="journal article" date="2006" name="Syst. Appl. Microbiol.">
        <title>Anoxybacillus amylolyticus sp. nov., a thermophilic amylase producing bacterium isolated from Mount Rittmann (Antarctica).</title>
        <authorList>
            <person name="Poli A."/>
            <person name="Esposito E."/>
            <person name="Lama L."/>
            <person name="Orlando P."/>
            <person name="Nicolaus G."/>
            <person name="de Appolonia F."/>
            <person name="Gambacorta A."/>
            <person name="Nicolaus B."/>
        </authorList>
    </citation>
    <scope>NUCLEOTIDE SEQUENCE [LARGE SCALE GENOMIC DNA]</scope>
    <source>
        <strain evidence="2 3">DSM 15939</strain>
    </source>
</reference>
<keyword evidence="3" id="KW-1185">Reference proteome</keyword>
<dbReference type="InterPro" id="IPR003491">
    <property type="entry name" value="REP-like_C"/>
</dbReference>
<evidence type="ECO:0000259" key="1">
    <source>
        <dbReference type="Pfam" id="PF02486"/>
    </source>
</evidence>
<protein>
    <submittedName>
        <fullName evidence="2">Replication initiation factor family protein</fullName>
    </submittedName>
</protein>
<organism evidence="2 3">
    <name type="scientific">Anoxybacteroides amylolyticum</name>
    <dbReference type="NCBI Taxonomy" id="294699"/>
    <lineage>
        <taxon>Bacteria</taxon>
        <taxon>Bacillati</taxon>
        <taxon>Bacillota</taxon>
        <taxon>Bacilli</taxon>
        <taxon>Bacillales</taxon>
        <taxon>Anoxybacillaceae</taxon>
        <taxon>Anoxybacteroides</taxon>
    </lineage>
</organism>
<evidence type="ECO:0000313" key="2">
    <source>
        <dbReference type="EMBL" id="ANB60414.1"/>
    </source>
</evidence>
<feature type="domain" description="Replication initiation protein-like C-terminal" evidence="1">
    <location>
        <begin position="163"/>
        <end position="209"/>
    </location>
</feature>
<evidence type="ECO:0000313" key="3">
    <source>
        <dbReference type="Proteomes" id="UP000076865"/>
    </source>
</evidence>